<name>U2LSN4_9FIRM</name>
<sequence>MYYLDAQRDRDGSEIYRTKTNFNLPVKKTRQGAYKIPSGTMLHVCMTSDFFLQEADDWREEVWDMIRCRRDVHFWIQTKRAERMADHLPEDWGDGWENVTLCVTTENQKCAEERLPLLLAVPAKHKAFMIAPILSEVHAEKYLATGQVEQVLCDGENYDGNRPCRYEWIRSLHDQCRNADVPFRFLGTGNYFCKDGKVYCIPKAYQRVQAQRSGLSYPAGDTHVPMQPRCQNCKRKHSCNGCRWCGKCH</sequence>
<proteinExistence type="predicted"/>
<gene>
    <name evidence="1" type="ORF">RUMCAL_02855</name>
</gene>
<dbReference type="AlphaFoldDB" id="U2LSN4"/>
<dbReference type="HOGENOM" id="CLU_054184_2_0_9"/>
<evidence type="ECO:0000313" key="2">
    <source>
        <dbReference type="Proteomes" id="UP000016662"/>
    </source>
</evidence>
<dbReference type="Proteomes" id="UP000016662">
    <property type="component" value="Unassembled WGS sequence"/>
</dbReference>
<evidence type="ECO:0008006" key="3">
    <source>
        <dbReference type="Google" id="ProtNLM"/>
    </source>
</evidence>
<dbReference type="EMBL" id="AWVF01000366">
    <property type="protein sequence ID" value="ERJ90118.1"/>
    <property type="molecule type" value="Genomic_DNA"/>
</dbReference>
<reference evidence="1 2" key="1">
    <citation type="submission" date="2013-07" db="EMBL/GenBank/DDBJ databases">
        <authorList>
            <person name="Weinstock G."/>
            <person name="Sodergren E."/>
            <person name="Wylie T."/>
            <person name="Fulton L."/>
            <person name="Fulton R."/>
            <person name="Fronick C."/>
            <person name="O'Laughlin M."/>
            <person name="Godfrey J."/>
            <person name="Miner T."/>
            <person name="Herter B."/>
            <person name="Appelbaum E."/>
            <person name="Cordes M."/>
            <person name="Lek S."/>
            <person name="Wollam A."/>
            <person name="Pepin K.H."/>
            <person name="Palsikar V.B."/>
            <person name="Mitreva M."/>
            <person name="Wilson R.K."/>
        </authorList>
    </citation>
    <scope>NUCLEOTIDE SEQUENCE [LARGE SCALE GENOMIC DNA]</scope>
    <source>
        <strain evidence="1 2">ATCC 27760</strain>
    </source>
</reference>
<dbReference type="InterPro" id="IPR011101">
    <property type="entry name" value="DUF5131"/>
</dbReference>
<comment type="caution">
    <text evidence="1">The sequence shown here is derived from an EMBL/GenBank/DDBJ whole genome shotgun (WGS) entry which is preliminary data.</text>
</comment>
<dbReference type="PATRIC" id="fig|411473.3.peg.2392"/>
<dbReference type="STRING" id="411473.RUMCAL_02855"/>
<organism evidence="1 2">
    <name type="scientific">Ruminococcus callidus ATCC 27760</name>
    <dbReference type="NCBI Taxonomy" id="411473"/>
    <lineage>
        <taxon>Bacteria</taxon>
        <taxon>Bacillati</taxon>
        <taxon>Bacillota</taxon>
        <taxon>Clostridia</taxon>
        <taxon>Eubacteriales</taxon>
        <taxon>Oscillospiraceae</taxon>
        <taxon>Ruminococcus</taxon>
    </lineage>
</organism>
<evidence type="ECO:0000313" key="1">
    <source>
        <dbReference type="EMBL" id="ERJ90118.1"/>
    </source>
</evidence>
<dbReference type="Pfam" id="PF07505">
    <property type="entry name" value="DUF5131"/>
    <property type="match status" value="1"/>
</dbReference>
<accession>U2LSN4</accession>
<keyword evidence="2" id="KW-1185">Reference proteome</keyword>
<protein>
    <recommendedName>
        <fullName evidence="3">Phage protein Gp37/Gp68</fullName>
    </recommendedName>
</protein>
<dbReference type="eggNOG" id="COG4422">
    <property type="taxonomic scope" value="Bacteria"/>
</dbReference>